<dbReference type="RefSeq" id="WP_110999953.1">
    <property type="nucleotide sequence ID" value="NZ_QKTW01000022.1"/>
</dbReference>
<keyword evidence="1 5" id="KW-0597">Phosphoprotein</keyword>
<keyword evidence="2" id="KW-0805">Transcription regulation</keyword>
<dbReference type="PANTHER" id="PTHR43214:SF41">
    <property type="entry name" value="NITRATE_NITRITE RESPONSE REGULATOR PROTEIN NARP"/>
    <property type="match status" value="1"/>
</dbReference>
<evidence type="ECO:0000313" key="8">
    <source>
        <dbReference type="EMBL" id="PZF71579.1"/>
    </source>
</evidence>
<evidence type="ECO:0000256" key="3">
    <source>
        <dbReference type="ARBA" id="ARBA00023125"/>
    </source>
</evidence>
<dbReference type="GO" id="GO:0000160">
    <property type="term" value="P:phosphorelay signal transduction system"/>
    <property type="evidence" value="ECO:0007669"/>
    <property type="project" value="InterPro"/>
</dbReference>
<evidence type="ECO:0000256" key="2">
    <source>
        <dbReference type="ARBA" id="ARBA00023015"/>
    </source>
</evidence>
<evidence type="ECO:0000256" key="1">
    <source>
        <dbReference type="ARBA" id="ARBA00022553"/>
    </source>
</evidence>
<dbReference type="InterPro" id="IPR016032">
    <property type="entry name" value="Sig_transdc_resp-reg_C-effctor"/>
</dbReference>
<accession>A0A2W2B5U4</accession>
<reference evidence="8 9" key="1">
    <citation type="submission" date="2018-06" db="EMBL/GenBank/DDBJ databases">
        <title>Mucibacter soli gen. nov., sp. nov., a new member of the family Chitinophagaceae producing mucin.</title>
        <authorList>
            <person name="Kim M.-K."/>
            <person name="Park S."/>
            <person name="Kim T.-S."/>
            <person name="Joung Y."/>
            <person name="Han J.-H."/>
            <person name="Kim S.B."/>
        </authorList>
    </citation>
    <scope>NUCLEOTIDE SEQUENCE [LARGE SCALE GENOMIC DNA]</scope>
    <source>
        <strain evidence="8 9">R1-15</strain>
    </source>
</reference>
<name>A0A2W2B5U4_9BACT</name>
<keyword evidence="3 8" id="KW-0238">DNA-binding</keyword>
<dbReference type="GO" id="GO:0006355">
    <property type="term" value="P:regulation of DNA-templated transcription"/>
    <property type="evidence" value="ECO:0007669"/>
    <property type="project" value="InterPro"/>
</dbReference>
<dbReference type="InterPro" id="IPR001789">
    <property type="entry name" value="Sig_transdc_resp-reg_receiver"/>
</dbReference>
<dbReference type="SMART" id="SM00448">
    <property type="entry name" value="REC"/>
    <property type="match status" value="1"/>
</dbReference>
<dbReference type="OrthoDB" id="9797341at2"/>
<comment type="caution">
    <text evidence="8">The sequence shown here is derived from an EMBL/GenBank/DDBJ whole genome shotgun (WGS) entry which is preliminary data.</text>
</comment>
<protein>
    <submittedName>
        <fullName evidence="8">DNA-binding response regulator</fullName>
    </submittedName>
</protein>
<proteinExistence type="predicted"/>
<dbReference type="InterPro" id="IPR000792">
    <property type="entry name" value="Tscrpt_reg_LuxR_C"/>
</dbReference>
<feature type="domain" description="Response regulatory" evidence="7">
    <location>
        <begin position="11"/>
        <end position="129"/>
    </location>
</feature>
<evidence type="ECO:0000256" key="5">
    <source>
        <dbReference type="PROSITE-ProRule" id="PRU00169"/>
    </source>
</evidence>
<dbReference type="EMBL" id="QKTW01000022">
    <property type="protein sequence ID" value="PZF71579.1"/>
    <property type="molecule type" value="Genomic_DNA"/>
</dbReference>
<dbReference type="PANTHER" id="PTHR43214">
    <property type="entry name" value="TWO-COMPONENT RESPONSE REGULATOR"/>
    <property type="match status" value="1"/>
</dbReference>
<dbReference type="SUPFAM" id="SSF52172">
    <property type="entry name" value="CheY-like"/>
    <property type="match status" value="1"/>
</dbReference>
<organism evidence="8 9">
    <name type="scientific">Taibaiella soli</name>
    <dbReference type="NCBI Taxonomy" id="1649169"/>
    <lineage>
        <taxon>Bacteria</taxon>
        <taxon>Pseudomonadati</taxon>
        <taxon>Bacteroidota</taxon>
        <taxon>Chitinophagia</taxon>
        <taxon>Chitinophagales</taxon>
        <taxon>Chitinophagaceae</taxon>
        <taxon>Taibaiella</taxon>
    </lineage>
</organism>
<evidence type="ECO:0000259" key="6">
    <source>
        <dbReference type="PROSITE" id="PS50043"/>
    </source>
</evidence>
<dbReference type="Proteomes" id="UP000248745">
    <property type="component" value="Unassembled WGS sequence"/>
</dbReference>
<dbReference type="CDD" id="cd06170">
    <property type="entry name" value="LuxR_C_like"/>
    <property type="match status" value="1"/>
</dbReference>
<dbReference type="Gene3D" id="3.40.50.2300">
    <property type="match status" value="1"/>
</dbReference>
<dbReference type="InterPro" id="IPR039420">
    <property type="entry name" value="WalR-like"/>
</dbReference>
<keyword evidence="4" id="KW-0804">Transcription</keyword>
<evidence type="ECO:0000259" key="7">
    <source>
        <dbReference type="PROSITE" id="PS50110"/>
    </source>
</evidence>
<dbReference type="InterPro" id="IPR011006">
    <property type="entry name" value="CheY-like_superfamily"/>
</dbReference>
<dbReference type="CDD" id="cd17535">
    <property type="entry name" value="REC_NarL-like"/>
    <property type="match status" value="1"/>
</dbReference>
<dbReference type="AlphaFoldDB" id="A0A2W2B5U4"/>
<dbReference type="PROSITE" id="PS50043">
    <property type="entry name" value="HTH_LUXR_2"/>
    <property type="match status" value="1"/>
</dbReference>
<dbReference type="PROSITE" id="PS50110">
    <property type="entry name" value="RESPONSE_REGULATORY"/>
    <property type="match status" value="1"/>
</dbReference>
<dbReference type="GO" id="GO:0003677">
    <property type="term" value="F:DNA binding"/>
    <property type="evidence" value="ECO:0007669"/>
    <property type="project" value="UniProtKB-KW"/>
</dbReference>
<dbReference type="InterPro" id="IPR058245">
    <property type="entry name" value="NreC/VraR/RcsB-like_REC"/>
</dbReference>
<gene>
    <name evidence="8" type="ORF">DN068_16015</name>
</gene>
<keyword evidence="9" id="KW-1185">Reference proteome</keyword>
<dbReference type="Pfam" id="PF00072">
    <property type="entry name" value="Response_reg"/>
    <property type="match status" value="1"/>
</dbReference>
<feature type="modified residue" description="4-aspartylphosphate" evidence="5">
    <location>
        <position position="64"/>
    </location>
</feature>
<dbReference type="SUPFAM" id="SSF46894">
    <property type="entry name" value="C-terminal effector domain of the bipartite response regulators"/>
    <property type="match status" value="1"/>
</dbReference>
<evidence type="ECO:0000256" key="4">
    <source>
        <dbReference type="ARBA" id="ARBA00023163"/>
    </source>
</evidence>
<sequence length="226" mass="25956">MDKTKTSEPIYVAFAEDHMTVRETIPLFLEMQGGIKVIIKAANGKDLLQKIERSEIKPQVCLMDIMMPKMNGFETVSRLRHKWPDIKILVLSGFLREEYIIKMIRSGANGYLSKDCHPKEIKKAIVEVMQNGIYNSENFTPKLIAAVRDNEITIPKLTEKEMQLLKWCIEDMTYAEIAQHMQTSQKSIEGYRNKLFHKLGVKTKVGLAMYAVKYGYVTIEPGIKPQ</sequence>
<dbReference type="SMART" id="SM00421">
    <property type="entry name" value="HTH_LUXR"/>
    <property type="match status" value="1"/>
</dbReference>
<dbReference type="Pfam" id="PF00196">
    <property type="entry name" value="GerE"/>
    <property type="match status" value="1"/>
</dbReference>
<feature type="domain" description="HTH luxR-type" evidence="6">
    <location>
        <begin position="150"/>
        <end position="215"/>
    </location>
</feature>
<evidence type="ECO:0000313" key="9">
    <source>
        <dbReference type="Proteomes" id="UP000248745"/>
    </source>
</evidence>